<dbReference type="InterPro" id="IPR007627">
    <property type="entry name" value="RNA_pol_sigma70_r2"/>
</dbReference>
<evidence type="ECO:0000256" key="2">
    <source>
        <dbReference type="ARBA" id="ARBA00023015"/>
    </source>
</evidence>
<gene>
    <name evidence="7" type="ORF">FB381_0207</name>
</gene>
<dbReference type="InterPro" id="IPR014284">
    <property type="entry name" value="RNA_pol_sigma-70_dom"/>
</dbReference>
<dbReference type="InterPro" id="IPR039425">
    <property type="entry name" value="RNA_pol_sigma-70-like"/>
</dbReference>
<dbReference type="Gene3D" id="1.10.10.10">
    <property type="entry name" value="Winged helix-like DNA-binding domain superfamily/Winged helix DNA-binding domain"/>
    <property type="match status" value="1"/>
</dbReference>
<dbReference type="NCBIfam" id="TIGR02937">
    <property type="entry name" value="sigma70-ECF"/>
    <property type="match status" value="1"/>
</dbReference>
<evidence type="ECO:0000256" key="5">
    <source>
        <dbReference type="ARBA" id="ARBA00023163"/>
    </source>
</evidence>
<dbReference type="PANTHER" id="PTHR43133:SF8">
    <property type="entry name" value="RNA POLYMERASE SIGMA FACTOR HI_1459-RELATED"/>
    <property type="match status" value="1"/>
</dbReference>
<comment type="caution">
    <text evidence="7">The sequence shown here is derived from an EMBL/GenBank/DDBJ whole genome shotgun (WGS) entry which is preliminary data.</text>
</comment>
<dbReference type="InterPro" id="IPR013325">
    <property type="entry name" value="RNA_pol_sigma_r2"/>
</dbReference>
<dbReference type="InterPro" id="IPR013324">
    <property type="entry name" value="RNA_pol_sigma_r3/r4-like"/>
</dbReference>
<dbReference type="PANTHER" id="PTHR43133">
    <property type="entry name" value="RNA POLYMERASE ECF-TYPE SIGMA FACTO"/>
    <property type="match status" value="1"/>
</dbReference>
<dbReference type="SUPFAM" id="SSF88946">
    <property type="entry name" value="Sigma2 domain of RNA polymerase sigma factors"/>
    <property type="match status" value="1"/>
</dbReference>
<sequence>MYHGWSGVLLHGVTATMTTTMVRPRVIWPPAGTARLRRPPVEEGTVTRVRRGVGHTDAPATVWSRATADFDRWLSGDSAALDELVATMTPVLWQIARSYRLTQEQAEDVVQTTWLSFVRKHSSILDTAAVGAWLTLTTRREAWRVAKRSGRDVPVDDEALESRVPTQRSAESLVVEGDRNSRVWAAVESLPERCRRLLRVVAFDHRPDYSGLAEELGMPIGSIGPTRGRCLGKLRDALLDEGEVS</sequence>
<evidence type="ECO:0000256" key="4">
    <source>
        <dbReference type="ARBA" id="ARBA00023125"/>
    </source>
</evidence>
<dbReference type="GO" id="GO:0016987">
    <property type="term" value="F:sigma factor activity"/>
    <property type="evidence" value="ECO:0007669"/>
    <property type="project" value="UniProtKB-KW"/>
</dbReference>
<keyword evidence="5" id="KW-0804">Transcription</keyword>
<dbReference type="Proteomes" id="UP000320209">
    <property type="component" value="Unassembled WGS sequence"/>
</dbReference>
<evidence type="ECO:0000313" key="8">
    <source>
        <dbReference type="Proteomes" id="UP000320209"/>
    </source>
</evidence>
<accession>A0A543A1B0</accession>
<proteinExistence type="inferred from homology"/>
<dbReference type="AlphaFoldDB" id="A0A543A1B0"/>
<reference evidence="7 8" key="1">
    <citation type="submission" date="2019-06" db="EMBL/GenBank/DDBJ databases">
        <title>Sequencing the genomes of 1000 actinobacteria strains.</title>
        <authorList>
            <person name="Klenk H.-P."/>
        </authorList>
    </citation>
    <scope>NUCLEOTIDE SEQUENCE [LARGE SCALE GENOMIC DNA]</scope>
    <source>
        <strain evidence="7 8">DSM 25218</strain>
    </source>
</reference>
<protein>
    <submittedName>
        <fullName evidence="7">RNA polymerase sigma factor (Sigma-70 family)</fullName>
    </submittedName>
</protein>
<keyword evidence="2" id="KW-0805">Transcription regulation</keyword>
<dbReference type="EMBL" id="VFOV01000001">
    <property type="protein sequence ID" value="TQL66354.1"/>
    <property type="molecule type" value="Genomic_DNA"/>
</dbReference>
<dbReference type="Gene3D" id="1.10.1740.10">
    <property type="match status" value="1"/>
</dbReference>
<dbReference type="InterPro" id="IPR036388">
    <property type="entry name" value="WH-like_DNA-bd_sf"/>
</dbReference>
<dbReference type="SUPFAM" id="SSF88659">
    <property type="entry name" value="Sigma3 and sigma4 domains of RNA polymerase sigma factors"/>
    <property type="match status" value="1"/>
</dbReference>
<dbReference type="Pfam" id="PF04542">
    <property type="entry name" value="Sigma70_r2"/>
    <property type="match status" value="1"/>
</dbReference>
<evidence type="ECO:0000313" key="7">
    <source>
        <dbReference type="EMBL" id="TQL66354.1"/>
    </source>
</evidence>
<keyword evidence="3" id="KW-0731">Sigma factor</keyword>
<comment type="similarity">
    <text evidence="1">Belongs to the sigma-70 factor family. ECF subfamily.</text>
</comment>
<evidence type="ECO:0000259" key="6">
    <source>
        <dbReference type="Pfam" id="PF04542"/>
    </source>
</evidence>
<keyword evidence="4" id="KW-0238">DNA-binding</keyword>
<evidence type="ECO:0000256" key="3">
    <source>
        <dbReference type="ARBA" id="ARBA00023082"/>
    </source>
</evidence>
<name>A0A543A1B0_9ACTN</name>
<dbReference type="GO" id="GO:0003677">
    <property type="term" value="F:DNA binding"/>
    <property type="evidence" value="ECO:0007669"/>
    <property type="project" value="UniProtKB-KW"/>
</dbReference>
<feature type="domain" description="RNA polymerase sigma-70 region 2" evidence="6">
    <location>
        <begin position="85"/>
        <end position="148"/>
    </location>
</feature>
<keyword evidence="8" id="KW-1185">Reference proteome</keyword>
<organism evidence="7 8">
    <name type="scientific">Nocardioides albertanoniae</name>
    <dbReference type="NCBI Taxonomy" id="1175486"/>
    <lineage>
        <taxon>Bacteria</taxon>
        <taxon>Bacillati</taxon>
        <taxon>Actinomycetota</taxon>
        <taxon>Actinomycetes</taxon>
        <taxon>Propionibacteriales</taxon>
        <taxon>Nocardioidaceae</taxon>
        <taxon>Nocardioides</taxon>
    </lineage>
</organism>
<dbReference type="GO" id="GO:0006352">
    <property type="term" value="P:DNA-templated transcription initiation"/>
    <property type="evidence" value="ECO:0007669"/>
    <property type="project" value="InterPro"/>
</dbReference>
<evidence type="ECO:0000256" key="1">
    <source>
        <dbReference type="ARBA" id="ARBA00010641"/>
    </source>
</evidence>